<dbReference type="EMBL" id="MCFF01000065">
    <property type="protein sequence ID" value="ORY99782.1"/>
    <property type="molecule type" value="Genomic_DNA"/>
</dbReference>
<dbReference type="GeneID" id="33571076"/>
<sequence>MFSWQATKEIVPVSDRQTSRNISLTLPPEVMESILQYVGLATLRLVVPLVCHRWYNVAQPLLKRSVHIKAIQFDRSPNEQAQEKKVKYESEQMLALSLRGAYTLVYQAGLFPKSDIMQLPANYEKTAWATLKDAMISLSETAPEAIRIRTLVLDAELKSVIWRRLQPLLGFFGLGLTTLHLDSIPDGTIIYLGPIMEYCPHLKNLKVMARLFSTGDMTSRLGEIEAGPSKQWPLRSVTFDNMVLLQTALETLAQNCPDLKELRMIRCKPLIKGRVVADCPENCLLFKQRREQFFNHLKDHCRKLRSLHVSVAVDLRYKSFEEVAPISQFPLIEHWGVATLSMSKGKLSLASTLLDMHRKENRLTSVEIVLSICNSLVFRGPNTGNWIHLLLCESPHLEHFKAPDVNLPLHLLYVSNFLRIIPRSNNDEGDDSFISPVPRRIWACRGLKTLHIKINESCSFGMGDLEEQARVLYGYISRVCPNLEDLCINRTQMLTPSRYPVSMCLLSRLKRLRTLQVTGVAYLCDKDIDWIKERYYYDTSQQAGLKSEQGSQGDKQGGLIKSIITRQWPTLRHSIIPSNFNDNVSLSELSVRGFHLEDDNDNGTALRTGRGSERQRDMIDNVDMTDLGGLRDVVEYFKDRRRNRDESLWPELRTINVRFNINGYDEWSTLDLEMKKFRNIIKKYRPEIEVVSIGMRSYELVL</sequence>
<comment type="caution">
    <text evidence="1">The sequence shown here is derived from an EMBL/GenBank/DDBJ whole genome shotgun (WGS) entry which is preliminary data.</text>
</comment>
<organism evidence="1 2">
    <name type="scientific">Lobosporangium transversale</name>
    <dbReference type="NCBI Taxonomy" id="64571"/>
    <lineage>
        <taxon>Eukaryota</taxon>
        <taxon>Fungi</taxon>
        <taxon>Fungi incertae sedis</taxon>
        <taxon>Mucoromycota</taxon>
        <taxon>Mortierellomycotina</taxon>
        <taxon>Mortierellomycetes</taxon>
        <taxon>Mortierellales</taxon>
        <taxon>Mortierellaceae</taxon>
        <taxon>Lobosporangium</taxon>
    </lineage>
</organism>
<dbReference type="InterPro" id="IPR032675">
    <property type="entry name" value="LRR_dom_sf"/>
</dbReference>
<proteinExistence type="predicted"/>
<dbReference type="InterPro" id="IPR036047">
    <property type="entry name" value="F-box-like_dom_sf"/>
</dbReference>
<evidence type="ECO:0000313" key="2">
    <source>
        <dbReference type="Proteomes" id="UP000193648"/>
    </source>
</evidence>
<dbReference type="PANTHER" id="PTHR38926">
    <property type="entry name" value="F-BOX DOMAIN CONTAINING PROTEIN, EXPRESSED"/>
    <property type="match status" value="1"/>
</dbReference>
<dbReference type="Proteomes" id="UP000193648">
    <property type="component" value="Unassembled WGS sequence"/>
</dbReference>
<dbReference type="InParanoid" id="A0A1Y2G9X0"/>
<dbReference type="RefSeq" id="XP_021876016.1">
    <property type="nucleotide sequence ID" value="XM_022029233.1"/>
</dbReference>
<reference evidence="1 2" key="1">
    <citation type="submission" date="2016-07" db="EMBL/GenBank/DDBJ databases">
        <title>Pervasive Adenine N6-methylation of Active Genes in Fungi.</title>
        <authorList>
            <consortium name="DOE Joint Genome Institute"/>
            <person name="Mondo S.J."/>
            <person name="Dannebaum R.O."/>
            <person name="Kuo R.C."/>
            <person name="Labutti K."/>
            <person name="Haridas S."/>
            <person name="Kuo A."/>
            <person name="Salamov A."/>
            <person name="Ahrendt S.R."/>
            <person name="Lipzen A."/>
            <person name="Sullivan W."/>
            <person name="Andreopoulos W.B."/>
            <person name="Clum A."/>
            <person name="Lindquist E."/>
            <person name="Daum C."/>
            <person name="Ramamoorthy G.K."/>
            <person name="Gryganskyi A."/>
            <person name="Culley D."/>
            <person name="Magnuson J.K."/>
            <person name="James T.Y."/>
            <person name="O'Malley M.A."/>
            <person name="Stajich J.E."/>
            <person name="Spatafora J.W."/>
            <person name="Visel A."/>
            <person name="Grigoriev I.V."/>
        </authorList>
    </citation>
    <scope>NUCLEOTIDE SEQUENCE [LARGE SCALE GENOMIC DNA]</scope>
    <source>
        <strain evidence="1 2">NRRL 3116</strain>
    </source>
</reference>
<dbReference type="CDD" id="cd09917">
    <property type="entry name" value="F-box_SF"/>
    <property type="match status" value="1"/>
</dbReference>
<dbReference type="OrthoDB" id="2398646at2759"/>
<dbReference type="Gene3D" id="1.20.1280.50">
    <property type="match status" value="1"/>
</dbReference>
<dbReference type="PANTHER" id="PTHR38926:SF5">
    <property type="entry name" value="F-BOX AND LEUCINE-RICH REPEAT PROTEIN 6"/>
    <property type="match status" value="1"/>
</dbReference>
<accession>A0A1Y2G9X0</accession>
<dbReference type="Gene3D" id="3.80.10.10">
    <property type="entry name" value="Ribonuclease Inhibitor"/>
    <property type="match status" value="1"/>
</dbReference>
<dbReference type="SUPFAM" id="SSF81383">
    <property type="entry name" value="F-box domain"/>
    <property type="match status" value="1"/>
</dbReference>
<protein>
    <submittedName>
        <fullName evidence="1">Uncharacterized protein</fullName>
    </submittedName>
</protein>
<keyword evidence="2" id="KW-1185">Reference proteome</keyword>
<dbReference type="AlphaFoldDB" id="A0A1Y2G9X0"/>
<evidence type="ECO:0000313" key="1">
    <source>
        <dbReference type="EMBL" id="ORY99782.1"/>
    </source>
</evidence>
<name>A0A1Y2G9X0_9FUNG</name>
<dbReference type="SUPFAM" id="SSF52047">
    <property type="entry name" value="RNI-like"/>
    <property type="match status" value="1"/>
</dbReference>
<gene>
    <name evidence="1" type="ORF">BCR41DRAFT_401623</name>
</gene>